<evidence type="ECO:0000313" key="2">
    <source>
        <dbReference type="Proteomes" id="UP001054945"/>
    </source>
</evidence>
<dbReference type="AlphaFoldDB" id="A0AAV4M9X5"/>
<protein>
    <submittedName>
        <fullName evidence="1">Uncharacterized protein</fullName>
    </submittedName>
</protein>
<reference evidence="1 2" key="1">
    <citation type="submission" date="2021-06" db="EMBL/GenBank/DDBJ databases">
        <title>Caerostris extrusa draft genome.</title>
        <authorList>
            <person name="Kono N."/>
            <person name="Arakawa K."/>
        </authorList>
    </citation>
    <scope>NUCLEOTIDE SEQUENCE [LARGE SCALE GENOMIC DNA]</scope>
</reference>
<gene>
    <name evidence="1" type="ORF">CEXT_520731</name>
</gene>
<name>A0AAV4M9X5_CAEEX</name>
<sequence length="98" mass="11532">MLLQRFRLNAEKCLHLSANHRKITGNSWKNDFLSSEATLLLESLGIDDKPIGLLKWEKLPQPPLPQRMEIIRYKLVHSVTEIAQKEFFTIQRRKTTFD</sequence>
<evidence type="ECO:0000313" key="1">
    <source>
        <dbReference type="EMBL" id="GIX67604.1"/>
    </source>
</evidence>
<proteinExistence type="predicted"/>
<dbReference type="EMBL" id="BPLR01019417">
    <property type="protein sequence ID" value="GIX67604.1"/>
    <property type="molecule type" value="Genomic_DNA"/>
</dbReference>
<organism evidence="1 2">
    <name type="scientific">Caerostris extrusa</name>
    <name type="common">Bark spider</name>
    <name type="synonym">Caerostris bankana</name>
    <dbReference type="NCBI Taxonomy" id="172846"/>
    <lineage>
        <taxon>Eukaryota</taxon>
        <taxon>Metazoa</taxon>
        <taxon>Ecdysozoa</taxon>
        <taxon>Arthropoda</taxon>
        <taxon>Chelicerata</taxon>
        <taxon>Arachnida</taxon>
        <taxon>Araneae</taxon>
        <taxon>Araneomorphae</taxon>
        <taxon>Entelegynae</taxon>
        <taxon>Araneoidea</taxon>
        <taxon>Araneidae</taxon>
        <taxon>Caerostris</taxon>
    </lineage>
</organism>
<comment type="caution">
    <text evidence="1">The sequence shown here is derived from an EMBL/GenBank/DDBJ whole genome shotgun (WGS) entry which is preliminary data.</text>
</comment>
<dbReference type="Proteomes" id="UP001054945">
    <property type="component" value="Unassembled WGS sequence"/>
</dbReference>
<accession>A0AAV4M9X5</accession>
<keyword evidence="2" id="KW-1185">Reference proteome</keyword>